<dbReference type="Proteomes" id="UP000245962">
    <property type="component" value="Unassembled WGS sequence"/>
</dbReference>
<dbReference type="AlphaFoldDB" id="A0A2U0I846"/>
<accession>A0A2U0I846</accession>
<dbReference type="RefSeq" id="WP_116693015.1">
    <property type="nucleotide sequence ID" value="NZ_QEHR01000001.1"/>
</dbReference>
<feature type="transmembrane region" description="Helical" evidence="1">
    <location>
        <begin position="105"/>
        <end position="124"/>
    </location>
</feature>
<feature type="transmembrane region" description="Helical" evidence="1">
    <location>
        <begin position="12"/>
        <end position="36"/>
    </location>
</feature>
<feature type="transmembrane region" description="Helical" evidence="1">
    <location>
        <begin position="48"/>
        <end position="66"/>
    </location>
</feature>
<proteinExistence type="predicted"/>
<protein>
    <recommendedName>
        <fullName evidence="2">VanZ-like domain-containing protein</fullName>
    </recommendedName>
</protein>
<dbReference type="NCBIfam" id="NF037970">
    <property type="entry name" value="vanZ_1"/>
    <property type="match status" value="1"/>
</dbReference>
<evidence type="ECO:0000313" key="3">
    <source>
        <dbReference type="EMBL" id="PVW17267.1"/>
    </source>
</evidence>
<evidence type="ECO:0000256" key="1">
    <source>
        <dbReference type="SAM" id="Phobius"/>
    </source>
</evidence>
<keyword evidence="1" id="KW-0812">Transmembrane</keyword>
<dbReference type="OrthoDB" id="5472246at2"/>
<evidence type="ECO:0000313" key="4">
    <source>
        <dbReference type="Proteomes" id="UP000245962"/>
    </source>
</evidence>
<comment type="caution">
    <text evidence="3">The sequence shown here is derived from an EMBL/GenBank/DDBJ whole genome shotgun (WGS) entry which is preliminary data.</text>
</comment>
<feature type="transmembrane region" description="Helical" evidence="1">
    <location>
        <begin position="78"/>
        <end position="99"/>
    </location>
</feature>
<dbReference type="InterPro" id="IPR006976">
    <property type="entry name" value="VanZ-like"/>
</dbReference>
<dbReference type="PANTHER" id="PTHR28008">
    <property type="entry name" value="DOMAIN PROTEIN, PUTATIVE (AFU_ORTHOLOGUE AFUA_3G10980)-RELATED"/>
    <property type="match status" value="1"/>
</dbReference>
<evidence type="ECO:0000259" key="2">
    <source>
        <dbReference type="Pfam" id="PF04892"/>
    </source>
</evidence>
<dbReference type="Pfam" id="PF04892">
    <property type="entry name" value="VanZ"/>
    <property type="match status" value="1"/>
</dbReference>
<name>A0A2U0I846_9FLAO</name>
<reference evidence="3 4" key="1">
    <citation type="submission" date="2018-04" db="EMBL/GenBank/DDBJ databases">
        <title>Marixanthomonas spongiae HN-E44 sp. nov., isolated from a marine sponge.</title>
        <authorList>
            <person name="Luo L."/>
            <person name="Zhuang L."/>
        </authorList>
    </citation>
    <scope>NUCLEOTIDE SEQUENCE [LARGE SCALE GENOMIC DNA]</scope>
    <source>
        <strain evidence="3 4">HN-E44</strain>
    </source>
</reference>
<gene>
    <name evidence="3" type="ORF">DDV96_01790</name>
</gene>
<keyword evidence="4" id="KW-1185">Reference proteome</keyword>
<keyword evidence="1" id="KW-1133">Transmembrane helix</keyword>
<dbReference type="PANTHER" id="PTHR28008:SF1">
    <property type="entry name" value="DOMAIN PROTEIN, PUTATIVE (AFU_ORTHOLOGUE AFUA_3G10980)-RELATED"/>
    <property type="match status" value="1"/>
</dbReference>
<keyword evidence="1" id="KW-0472">Membrane</keyword>
<dbReference type="EMBL" id="QEHR01000001">
    <property type="protein sequence ID" value="PVW17267.1"/>
    <property type="molecule type" value="Genomic_DNA"/>
</dbReference>
<feature type="domain" description="VanZ-like" evidence="2">
    <location>
        <begin position="42"/>
        <end position="125"/>
    </location>
</feature>
<sequence>MQQLIKKLSEPKTLGAIAIFFTVCITILLLIPSQGILPKQDGIPYDKLAHFVINCILIICWLLFFYAKENKMMAVTTIYAVFGLCLLYGIIIETLQYMFTTYRQADLLDVVANILGLLVGVGLFNKVKNKILN</sequence>
<organism evidence="3 4">
    <name type="scientific">Marixanthomonas spongiae</name>
    <dbReference type="NCBI Taxonomy" id="2174845"/>
    <lineage>
        <taxon>Bacteria</taxon>
        <taxon>Pseudomonadati</taxon>
        <taxon>Bacteroidota</taxon>
        <taxon>Flavobacteriia</taxon>
        <taxon>Flavobacteriales</taxon>
        <taxon>Flavobacteriaceae</taxon>
        <taxon>Marixanthomonas</taxon>
    </lineage>
</organism>